<evidence type="ECO:0000256" key="2">
    <source>
        <dbReference type="ARBA" id="ARBA00023125"/>
    </source>
</evidence>
<dbReference type="GO" id="GO:0003677">
    <property type="term" value="F:DNA binding"/>
    <property type="evidence" value="ECO:0007669"/>
    <property type="project" value="UniProtKB-KW"/>
</dbReference>
<sequence>MGSRIIISIWSSRCTPQDMGLCVVDSYWEWCKLISPGITAIYQPCHELGLAASQILLQRIDAPDSSEKKRQILQARLTINKSTSYLEPY</sequence>
<evidence type="ECO:0000259" key="4">
    <source>
        <dbReference type="Pfam" id="PF13377"/>
    </source>
</evidence>
<evidence type="ECO:0000256" key="1">
    <source>
        <dbReference type="ARBA" id="ARBA00023015"/>
    </source>
</evidence>
<dbReference type="AlphaFoldDB" id="A0AA41FEW1"/>
<organism evidence="5 6">
    <name type="scientific">Enterocloster citroniae</name>
    <dbReference type="NCBI Taxonomy" id="358743"/>
    <lineage>
        <taxon>Bacteria</taxon>
        <taxon>Bacillati</taxon>
        <taxon>Bacillota</taxon>
        <taxon>Clostridia</taxon>
        <taxon>Lachnospirales</taxon>
        <taxon>Lachnospiraceae</taxon>
        <taxon>Enterocloster</taxon>
    </lineage>
</organism>
<proteinExistence type="predicted"/>
<dbReference type="Proteomes" id="UP000708338">
    <property type="component" value="Unassembled WGS sequence"/>
</dbReference>
<feature type="domain" description="Transcriptional regulator LacI/GalR-like sensor" evidence="4">
    <location>
        <begin position="16"/>
        <end position="83"/>
    </location>
</feature>
<dbReference type="Pfam" id="PF13377">
    <property type="entry name" value="Peripla_BP_3"/>
    <property type="match status" value="1"/>
</dbReference>
<evidence type="ECO:0000256" key="3">
    <source>
        <dbReference type="ARBA" id="ARBA00023163"/>
    </source>
</evidence>
<comment type="caution">
    <text evidence="5">The sequence shown here is derived from an EMBL/GenBank/DDBJ whole genome shotgun (WGS) entry which is preliminary data.</text>
</comment>
<keyword evidence="1" id="KW-0805">Transcription regulation</keyword>
<dbReference type="Gene3D" id="3.40.50.2300">
    <property type="match status" value="1"/>
</dbReference>
<dbReference type="SUPFAM" id="SSF53822">
    <property type="entry name" value="Periplasmic binding protein-like I"/>
    <property type="match status" value="1"/>
</dbReference>
<keyword evidence="3" id="KW-0804">Transcription</keyword>
<accession>A0AA41FEW1</accession>
<dbReference type="RefSeq" id="WP_052665770.1">
    <property type="nucleotide sequence ID" value="NZ_CAUCMW010000016.1"/>
</dbReference>
<dbReference type="InterPro" id="IPR028082">
    <property type="entry name" value="Peripla_BP_I"/>
</dbReference>
<gene>
    <name evidence="5" type="ORF">GPL26_11225</name>
</gene>
<dbReference type="InterPro" id="IPR046335">
    <property type="entry name" value="LacI/GalR-like_sensor"/>
</dbReference>
<reference evidence="5" key="1">
    <citation type="journal article" date="2021" name="Gut Microbes">
        <title>A synthetic consortium of 100 gut commensals modulates the composition and function in a colon model of the microbiome of elderly subjects.</title>
        <authorList>
            <person name="Perez M."/>
            <person name="Ntemiri A."/>
            <person name="Tan H."/>
            <person name="Harris H.M.B."/>
            <person name="Roager H.M."/>
            <person name="Ribiere C."/>
            <person name="O'Toole P.W."/>
        </authorList>
    </citation>
    <scope>NUCLEOTIDE SEQUENCE</scope>
    <source>
        <strain evidence="5">MCC335</strain>
    </source>
</reference>
<evidence type="ECO:0000313" key="6">
    <source>
        <dbReference type="Proteomes" id="UP000708338"/>
    </source>
</evidence>
<evidence type="ECO:0000313" key="5">
    <source>
        <dbReference type="EMBL" id="MBT9810209.1"/>
    </source>
</evidence>
<name>A0AA41FEW1_9FIRM</name>
<dbReference type="EMBL" id="WQPS01000012">
    <property type="protein sequence ID" value="MBT9810209.1"/>
    <property type="molecule type" value="Genomic_DNA"/>
</dbReference>
<protein>
    <recommendedName>
        <fullName evidence="4">Transcriptional regulator LacI/GalR-like sensor domain-containing protein</fullName>
    </recommendedName>
</protein>
<keyword evidence="2" id="KW-0238">DNA-binding</keyword>